<dbReference type="RefSeq" id="XP_045961645.1">
    <property type="nucleotide sequence ID" value="XM_046106804.1"/>
</dbReference>
<keyword evidence="4" id="KW-1185">Reference proteome</keyword>
<feature type="compositionally biased region" description="Polar residues" evidence="1">
    <location>
        <begin position="71"/>
        <end position="92"/>
    </location>
</feature>
<feature type="region of interest" description="Disordered" evidence="1">
    <location>
        <begin position="71"/>
        <end position="124"/>
    </location>
</feature>
<sequence>MATSSSDSFQNSFNQTASAVSAGVIAAIVLAVVAGIGSIIAGFCLWNRSKKRREARDTAFQPMSNANNYQYGGTASQYNNINQQATPYNSASPHGGQTELYGSTVSPRSEAPNTPAPYPEAAGREISVAALHDNAQAELGEDRVKRSELA</sequence>
<evidence type="ECO:0000313" key="4">
    <source>
        <dbReference type="Proteomes" id="UP000758603"/>
    </source>
</evidence>
<dbReference type="Proteomes" id="UP000758603">
    <property type="component" value="Unassembled WGS sequence"/>
</dbReference>
<evidence type="ECO:0000256" key="1">
    <source>
        <dbReference type="SAM" id="MobiDB-lite"/>
    </source>
</evidence>
<proteinExistence type="predicted"/>
<keyword evidence="2" id="KW-0472">Membrane</keyword>
<evidence type="ECO:0000256" key="2">
    <source>
        <dbReference type="SAM" id="Phobius"/>
    </source>
</evidence>
<dbReference type="GeneID" id="70135695"/>
<gene>
    <name evidence="3" type="ORF">BKA67DRAFT_655683</name>
</gene>
<accession>A0A9P9A1Q7</accession>
<feature type="transmembrane region" description="Helical" evidence="2">
    <location>
        <begin position="20"/>
        <end position="46"/>
    </location>
</feature>
<dbReference type="AlphaFoldDB" id="A0A9P9A1Q7"/>
<keyword evidence="2" id="KW-0812">Transmembrane</keyword>
<reference evidence="3" key="1">
    <citation type="journal article" date="2021" name="Nat. Commun.">
        <title>Genetic determinants of endophytism in the Arabidopsis root mycobiome.</title>
        <authorList>
            <person name="Mesny F."/>
            <person name="Miyauchi S."/>
            <person name="Thiergart T."/>
            <person name="Pickel B."/>
            <person name="Atanasova L."/>
            <person name="Karlsson M."/>
            <person name="Huettel B."/>
            <person name="Barry K.W."/>
            <person name="Haridas S."/>
            <person name="Chen C."/>
            <person name="Bauer D."/>
            <person name="Andreopoulos W."/>
            <person name="Pangilinan J."/>
            <person name="LaButti K."/>
            <person name="Riley R."/>
            <person name="Lipzen A."/>
            <person name="Clum A."/>
            <person name="Drula E."/>
            <person name="Henrissat B."/>
            <person name="Kohler A."/>
            <person name="Grigoriev I.V."/>
            <person name="Martin F.M."/>
            <person name="Hacquard S."/>
        </authorList>
    </citation>
    <scope>NUCLEOTIDE SEQUENCE</scope>
    <source>
        <strain evidence="3">MPI-SDFR-AT-0073</strain>
    </source>
</reference>
<dbReference type="OrthoDB" id="4755168at2759"/>
<keyword evidence="2" id="KW-1133">Transmembrane helix</keyword>
<protein>
    <submittedName>
        <fullName evidence="3">Uncharacterized protein</fullName>
    </submittedName>
</protein>
<dbReference type="EMBL" id="JAGPXC010000002">
    <property type="protein sequence ID" value="KAH6657411.1"/>
    <property type="molecule type" value="Genomic_DNA"/>
</dbReference>
<evidence type="ECO:0000313" key="3">
    <source>
        <dbReference type="EMBL" id="KAH6657411.1"/>
    </source>
</evidence>
<comment type="caution">
    <text evidence="3">The sequence shown here is derived from an EMBL/GenBank/DDBJ whole genome shotgun (WGS) entry which is preliminary data.</text>
</comment>
<organism evidence="3 4">
    <name type="scientific">Truncatella angustata</name>
    <dbReference type="NCBI Taxonomy" id="152316"/>
    <lineage>
        <taxon>Eukaryota</taxon>
        <taxon>Fungi</taxon>
        <taxon>Dikarya</taxon>
        <taxon>Ascomycota</taxon>
        <taxon>Pezizomycotina</taxon>
        <taxon>Sordariomycetes</taxon>
        <taxon>Xylariomycetidae</taxon>
        <taxon>Amphisphaeriales</taxon>
        <taxon>Sporocadaceae</taxon>
        <taxon>Truncatella</taxon>
    </lineage>
</organism>
<name>A0A9P9A1Q7_9PEZI</name>